<dbReference type="AlphaFoldDB" id="A0A1I8A252"/>
<feature type="transmembrane region" description="Helical" evidence="6">
    <location>
        <begin position="66"/>
        <end position="86"/>
    </location>
</feature>
<feature type="transmembrane region" description="Helical" evidence="6">
    <location>
        <begin position="256"/>
        <end position="277"/>
    </location>
</feature>
<name>A0A1I8A252_9BILA</name>
<evidence type="ECO:0000256" key="6">
    <source>
        <dbReference type="SAM" id="Phobius"/>
    </source>
</evidence>
<evidence type="ECO:0000256" key="2">
    <source>
        <dbReference type="ARBA" id="ARBA00009166"/>
    </source>
</evidence>
<reference evidence="8" key="1">
    <citation type="submission" date="2016-11" db="UniProtKB">
        <authorList>
            <consortium name="WormBaseParasite"/>
        </authorList>
    </citation>
    <scope>IDENTIFICATION</scope>
</reference>
<evidence type="ECO:0000313" key="8">
    <source>
        <dbReference type="WBParaSite" id="L893_g32102.t1"/>
    </source>
</evidence>
<dbReference type="InterPro" id="IPR019421">
    <property type="entry name" value="7TM_GPCR_serpentine_rcpt_Srd"/>
</dbReference>
<evidence type="ECO:0000256" key="4">
    <source>
        <dbReference type="ARBA" id="ARBA00022989"/>
    </source>
</evidence>
<dbReference type="Proteomes" id="UP000095287">
    <property type="component" value="Unplaced"/>
</dbReference>
<comment type="similarity">
    <text evidence="2">Belongs to the nematode receptor-like protein srd family.</text>
</comment>
<dbReference type="SUPFAM" id="SSF81321">
    <property type="entry name" value="Family A G protein-coupled receptor-like"/>
    <property type="match status" value="1"/>
</dbReference>
<accession>A0A1I8A252</accession>
<keyword evidence="7" id="KW-1185">Reference proteome</keyword>
<feature type="transmembrane region" description="Helical" evidence="6">
    <location>
        <begin position="169"/>
        <end position="195"/>
    </location>
</feature>
<dbReference type="WBParaSite" id="L893_g32102.t1">
    <property type="protein sequence ID" value="L893_g32102.t1"/>
    <property type="gene ID" value="L893_g32102"/>
</dbReference>
<keyword evidence="5 6" id="KW-0472">Membrane</keyword>
<proteinExistence type="inferred from homology"/>
<organism evidence="7 8">
    <name type="scientific">Steinernema glaseri</name>
    <dbReference type="NCBI Taxonomy" id="37863"/>
    <lineage>
        <taxon>Eukaryota</taxon>
        <taxon>Metazoa</taxon>
        <taxon>Ecdysozoa</taxon>
        <taxon>Nematoda</taxon>
        <taxon>Chromadorea</taxon>
        <taxon>Rhabditida</taxon>
        <taxon>Tylenchina</taxon>
        <taxon>Panagrolaimomorpha</taxon>
        <taxon>Strongyloidoidea</taxon>
        <taxon>Steinernematidae</taxon>
        <taxon>Steinernema</taxon>
    </lineage>
</organism>
<feature type="transmembrane region" description="Helical" evidence="6">
    <location>
        <begin position="215"/>
        <end position="236"/>
    </location>
</feature>
<evidence type="ECO:0000256" key="1">
    <source>
        <dbReference type="ARBA" id="ARBA00004141"/>
    </source>
</evidence>
<evidence type="ECO:0000256" key="3">
    <source>
        <dbReference type="ARBA" id="ARBA00022692"/>
    </source>
</evidence>
<keyword evidence="4 6" id="KW-1133">Transmembrane helix</keyword>
<keyword evidence="3 6" id="KW-0812">Transmembrane</keyword>
<evidence type="ECO:0000313" key="7">
    <source>
        <dbReference type="Proteomes" id="UP000095287"/>
    </source>
</evidence>
<dbReference type="InterPro" id="IPR050920">
    <property type="entry name" value="Nematode_rcpt-like_delta"/>
</dbReference>
<dbReference type="PANTHER" id="PTHR22945">
    <property type="entry name" value="SERPENTINE RECEPTOR, CLASS D DELTA"/>
    <property type="match status" value="1"/>
</dbReference>
<comment type="subcellular location">
    <subcellularLocation>
        <location evidence="1">Membrane</location>
        <topology evidence="1">Multi-pass membrane protein</topology>
    </subcellularLocation>
</comment>
<sequence>MRGTSTVRIPHGLLSTLPSEYLSMICALAVAVYMYIVLSYALLFVYRFAVLNSNSLIATILTGKNVLIFFGAIVIVCAIEMALVHLSSVDTLYLWDKLNRTSDVADDFLYQLEFNRQTVILAPTTVSPEVAQTKVPTVAPAVASGMHQLDNAKIVINVFGSDYKRNPMVFFSSGLLVAMNIVAYIIIFICAYYILKSLTRKQEQMSKETRGVHEVLIKILFLESVFPLIFVIPPFVFYVLTLFDLDFRYPRDMDEYITTICIIMIPAVPPMLTFIFVDVYKKAIIHLLTCSFLRRTTHDNIAENATEDQGPNDAPEEHVNRKELSHLICMTAQVAMLPNSFLFSPRPLSRRS</sequence>
<feature type="transmembrane region" description="Helical" evidence="6">
    <location>
        <begin position="21"/>
        <end position="45"/>
    </location>
</feature>
<dbReference type="Pfam" id="PF10317">
    <property type="entry name" value="7TM_GPCR_Srd"/>
    <property type="match status" value="1"/>
</dbReference>
<evidence type="ECO:0000256" key="5">
    <source>
        <dbReference type="ARBA" id="ARBA00023136"/>
    </source>
</evidence>
<dbReference type="PANTHER" id="PTHR22945:SF92">
    <property type="entry name" value="G PROTEIN-COUPLED RECEPTOR"/>
    <property type="match status" value="1"/>
</dbReference>
<dbReference type="GO" id="GO:0016020">
    <property type="term" value="C:membrane"/>
    <property type="evidence" value="ECO:0007669"/>
    <property type="project" value="UniProtKB-SubCell"/>
</dbReference>
<protein>
    <submittedName>
        <fullName evidence="8">G protein-coupled receptor</fullName>
    </submittedName>
</protein>